<reference evidence="2 3" key="1">
    <citation type="submission" date="2017-06" db="EMBL/GenBank/DDBJ databases">
        <authorList>
            <person name="Varghese N."/>
            <person name="Submissions S."/>
        </authorList>
    </citation>
    <scope>NUCLEOTIDE SEQUENCE [LARGE SCALE GENOMIC DNA]</scope>
    <source>
        <strain evidence="2 3">DSM 19840</strain>
    </source>
</reference>
<keyword evidence="1" id="KW-1133">Transmembrane helix</keyword>
<dbReference type="Proteomes" id="UP000198337">
    <property type="component" value="Unassembled WGS sequence"/>
</dbReference>
<dbReference type="RefSeq" id="WP_089262647.1">
    <property type="nucleotide sequence ID" value="NZ_FZNV01000008.1"/>
</dbReference>
<keyword evidence="1" id="KW-0472">Membrane</keyword>
<keyword evidence="1" id="KW-0812">Transmembrane</keyword>
<feature type="transmembrane region" description="Helical" evidence="1">
    <location>
        <begin position="134"/>
        <end position="152"/>
    </location>
</feature>
<evidence type="ECO:0000256" key="1">
    <source>
        <dbReference type="SAM" id="Phobius"/>
    </source>
</evidence>
<accession>A0ABY1SLC3</accession>
<feature type="transmembrane region" description="Helical" evidence="1">
    <location>
        <begin position="161"/>
        <end position="182"/>
    </location>
</feature>
<sequence length="212" mass="23592">METNFYKSTGISLTVGSFLAITTMMLHPSGGNIEHITQMSTPLKITHALAIFCLPFILFGFYGLTFKLSDKWKLSSLAFIIIAFGLFSAMLAALFNGLVLPNFFGQYSENLEQNITTIKPIINYGFAVNKALDYVFIISFCTAISIYSLIMIKSKKLPKWIGYFGIVILIFAIIGATTNFVFTSLTGFRIFVFSIAGWILCSGISLIQYNKE</sequence>
<dbReference type="EMBL" id="FZNV01000008">
    <property type="protein sequence ID" value="SNR75133.1"/>
    <property type="molecule type" value="Genomic_DNA"/>
</dbReference>
<evidence type="ECO:0000313" key="3">
    <source>
        <dbReference type="Proteomes" id="UP000198337"/>
    </source>
</evidence>
<keyword evidence="3" id="KW-1185">Reference proteome</keyword>
<evidence type="ECO:0000313" key="2">
    <source>
        <dbReference type="EMBL" id="SNR75133.1"/>
    </source>
</evidence>
<feature type="transmembrane region" description="Helical" evidence="1">
    <location>
        <begin position="5"/>
        <end position="25"/>
    </location>
</feature>
<protein>
    <recommendedName>
        <fullName evidence="4">DUF4386 domain-containing protein</fullName>
    </recommendedName>
</protein>
<comment type="caution">
    <text evidence="2">The sequence shown here is derived from an EMBL/GenBank/DDBJ whole genome shotgun (WGS) entry which is preliminary data.</text>
</comment>
<gene>
    <name evidence="2" type="ORF">SAMN04488009_3591</name>
</gene>
<evidence type="ECO:0008006" key="4">
    <source>
        <dbReference type="Google" id="ProtNLM"/>
    </source>
</evidence>
<feature type="transmembrane region" description="Helical" evidence="1">
    <location>
        <begin position="45"/>
        <end position="65"/>
    </location>
</feature>
<name>A0ABY1SLC3_9FLAO</name>
<proteinExistence type="predicted"/>
<feature type="transmembrane region" description="Helical" evidence="1">
    <location>
        <begin position="77"/>
        <end position="99"/>
    </location>
</feature>
<feature type="transmembrane region" description="Helical" evidence="1">
    <location>
        <begin position="188"/>
        <end position="207"/>
    </location>
</feature>
<organism evidence="2 3">
    <name type="scientific">Maribacter sedimenticola</name>
    <dbReference type="NCBI Taxonomy" id="228956"/>
    <lineage>
        <taxon>Bacteria</taxon>
        <taxon>Pseudomonadati</taxon>
        <taxon>Bacteroidota</taxon>
        <taxon>Flavobacteriia</taxon>
        <taxon>Flavobacteriales</taxon>
        <taxon>Flavobacteriaceae</taxon>
        <taxon>Maribacter</taxon>
    </lineage>
</organism>